<dbReference type="Gene3D" id="3.40.50.300">
    <property type="entry name" value="P-loop containing nucleotide triphosphate hydrolases"/>
    <property type="match status" value="1"/>
</dbReference>
<dbReference type="GO" id="GO:0016320">
    <property type="term" value="P:endoplasmic reticulum membrane fusion"/>
    <property type="evidence" value="ECO:0007669"/>
    <property type="project" value="TreeGrafter"/>
</dbReference>
<dbReference type="GO" id="GO:0005525">
    <property type="term" value="F:GTP binding"/>
    <property type="evidence" value="ECO:0007669"/>
    <property type="project" value="UniProtKB-KW"/>
</dbReference>
<keyword evidence="11" id="KW-1185">Reference proteome</keyword>
<dbReference type="InterPro" id="IPR046758">
    <property type="entry name" value="Sey1/RHD3-like_3HB"/>
</dbReference>
<feature type="domain" description="GB1/RHD3-type G" evidence="9">
    <location>
        <begin position="91"/>
        <end position="324"/>
    </location>
</feature>
<dbReference type="GO" id="GO:0005783">
    <property type="term" value="C:endoplasmic reticulum"/>
    <property type="evidence" value="ECO:0007669"/>
    <property type="project" value="TreeGrafter"/>
</dbReference>
<evidence type="ECO:0000256" key="4">
    <source>
        <dbReference type="ARBA" id="ARBA00022824"/>
    </source>
</evidence>
<evidence type="ECO:0000256" key="3">
    <source>
        <dbReference type="ARBA" id="ARBA00022801"/>
    </source>
</evidence>
<evidence type="ECO:0000313" key="11">
    <source>
        <dbReference type="Proteomes" id="UP000271241"/>
    </source>
</evidence>
<dbReference type="InterPro" id="IPR027417">
    <property type="entry name" value="P-loop_NTPase"/>
</dbReference>
<dbReference type="Pfam" id="PF05879">
    <property type="entry name" value="RHD3_GTPase"/>
    <property type="match status" value="1"/>
</dbReference>
<keyword evidence="3" id="KW-0378">Hydrolase</keyword>
<comment type="similarity">
    <text evidence="8">Belongs to the TRAFAC class dynamin-like GTPase superfamily. GB1/RHD3 GTPase family.</text>
</comment>
<organism evidence="10 11">
    <name type="scientific">Thamnocephalis sphaerospora</name>
    <dbReference type="NCBI Taxonomy" id="78915"/>
    <lineage>
        <taxon>Eukaryota</taxon>
        <taxon>Fungi</taxon>
        <taxon>Fungi incertae sedis</taxon>
        <taxon>Zoopagomycota</taxon>
        <taxon>Zoopagomycotina</taxon>
        <taxon>Zoopagomycetes</taxon>
        <taxon>Zoopagales</taxon>
        <taxon>Sigmoideomycetaceae</taxon>
        <taxon>Thamnocephalis</taxon>
    </lineage>
</organism>
<gene>
    <name evidence="10" type="ORF">THASP1DRAFT_31072</name>
</gene>
<sequence length="539" mass="60166">MTEVKMVEQASSPMEECAAVGESVDLANAEVVDDGAQTADGGQHVDDSAVAVDCAKEAADACCIQIVGDDGLFAEGIDKSMTAMIGMDNCDRSYNIVAMLGFQGSGKSTLLNKLFNTQFSAAEGEKSQVATKGIWISRAPGMNALVMDTEGLDSRAHGENSELCRNKVAFAATLADVLVVNLWGHVIDTYNSTMIMLLKQLFETHLRLFEQCRKRRLLFVVRDFSDLVSPNDPATTLTADMEKIWAELPKPSGMEDSSISDHFECTFVTLPHKFYVAEGFSTAVEQLRTRFYEGENPLLDPSTTQQVSAKGLPIYLAAVWDRIVANEDVLFWKQPDTLLESMYSKTIGAGHARFTKEVAQIHCLADEDVADEEFSDKIRENYRKALVTFDFFALQYDSQIREDKRAELKTLCSTSAKSLFRSHLKSISGQLAKEFREKVKTCLEREGQSTEDLCQAVTNIRSAALEMFTSLPQTESWTFSDLQDQLERNISEIETQQRVEWALQQQESVIQQRIQEALQQHKSEIQEMINQALSSSSTY</sequence>
<dbReference type="Proteomes" id="UP000271241">
    <property type="component" value="Unassembled WGS sequence"/>
</dbReference>
<dbReference type="SUPFAM" id="SSF52540">
    <property type="entry name" value="P-loop containing nucleoside triphosphate hydrolases"/>
    <property type="match status" value="1"/>
</dbReference>
<evidence type="ECO:0000313" key="10">
    <source>
        <dbReference type="EMBL" id="RKP07111.1"/>
    </source>
</evidence>
<keyword evidence="5" id="KW-1133">Transmembrane helix</keyword>
<dbReference type="OrthoDB" id="1597724at2759"/>
<evidence type="ECO:0000256" key="2">
    <source>
        <dbReference type="ARBA" id="ARBA00022741"/>
    </source>
</evidence>
<evidence type="ECO:0000256" key="7">
    <source>
        <dbReference type="ARBA" id="ARBA00023136"/>
    </source>
</evidence>
<keyword evidence="6" id="KW-0342">GTP-binding</keyword>
<evidence type="ECO:0000256" key="8">
    <source>
        <dbReference type="PROSITE-ProRule" id="PRU01052"/>
    </source>
</evidence>
<reference evidence="11" key="1">
    <citation type="journal article" date="2018" name="Nat. Microbiol.">
        <title>Leveraging single-cell genomics to expand the fungal tree of life.</title>
        <authorList>
            <person name="Ahrendt S.R."/>
            <person name="Quandt C.A."/>
            <person name="Ciobanu D."/>
            <person name="Clum A."/>
            <person name="Salamov A."/>
            <person name="Andreopoulos B."/>
            <person name="Cheng J.F."/>
            <person name="Woyke T."/>
            <person name="Pelin A."/>
            <person name="Henrissat B."/>
            <person name="Reynolds N.K."/>
            <person name="Benny G.L."/>
            <person name="Smith M.E."/>
            <person name="James T.Y."/>
            <person name="Grigoriev I.V."/>
        </authorList>
    </citation>
    <scope>NUCLEOTIDE SEQUENCE [LARGE SCALE GENOMIC DNA]</scope>
    <source>
        <strain evidence="11">RSA 1356</strain>
    </source>
</reference>
<dbReference type="InterPro" id="IPR030386">
    <property type="entry name" value="G_GB1_RHD3_dom"/>
</dbReference>
<dbReference type="PANTHER" id="PTHR45923:SF2">
    <property type="entry name" value="PROTEIN SEY1"/>
    <property type="match status" value="1"/>
</dbReference>
<dbReference type="PANTHER" id="PTHR45923">
    <property type="entry name" value="PROTEIN SEY1"/>
    <property type="match status" value="1"/>
</dbReference>
<evidence type="ECO:0000259" key="9">
    <source>
        <dbReference type="PROSITE" id="PS51715"/>
    </source>
</evidence>
<dbReference type="Pfam" id="PF20428">
    <property type="entry name" value="Sey1_3HB"/>
    <property type="match status" value="1"/>
</dbReference>
<dbReference type="PROSITE" id="PS51715">
    <property type="entry name" value="G_GB1_RHD3"/>
    <property type="match status" value="1"/>
</dbReference>
<protein>
    <submittedName>
        <fullName evidence="10">Root hair defective 3 GTP-binding protein-domain-containing protein</fullName>
    </submittedName>
</protein>
<name>A0A4P9XNW7_9FUNG</name>
<accession>A0A4P9XNW7</accession>
<dbReference type="AlphaFoldDB" id="A0A4P9XNW7"/>
<evidence type="ECO:0000256" key="5">
    <source>
        <dbReference type="ARBA" id="ARBA00022989"/>
    </source>
</evidence>
<evidence type="ECO:0000256" key="1">
    <source>
        <dbReference type="ARBA" id="ARBA00022692"/>
    </source>
</evidence>
<keyword evidence="2" id="KW-0547">Nucleotide-binding</keyword>
<keyword evidence="7" id="KW-0472">Membrane</keyword>
<evidence type="ECO:0000256" key="6">
    <source>
        <dbReference type="ARBA" id="ARBA00023134"/>
    </source>
</evidence>
<dbReference type="InterPro" id="IPR008803">
    <property type="entry name" value="RHD3/Sey1"/>
</dbReference>
<keyword evidence="1" id="KW-0812">Transmembrane</keyword>
<keyword evidence="4" id="KW-0256">Endoplasmic reticulum</keyword>
<dbReference type="EMBL" id="KZ992764">
    <property type="protein sequence ID" value="RKP07111.1"/>
    <property type="molecule type" value="Genomic_DNA"/>
</dbReference>
<proteinExistence type="inferred from homology"/>
<dbReference type="GO" id="GO:0003924">
    <property type="term" value="F:GTPase activity"/>
    <property type="evidence" value="ECO:0007669"/>
    <property type="project" value="TreeGrafter"/>
</dbReference>